<organism evidence="1 2">
    <name type="scientific">Polynucleobacter asymbioticus</name>
    <dbReference type="NCBI Taxonomy" id="576611"/>
    <lineage>
        <taxon>Bacteria</taxon>
        <taxon>Pseudomonadati</taxon>
        <taxon>Pseudomonadota</taxon>
        <taxon>Betaproteobacteria</taxon>
        <taxon>Burkholderiales</taxon>
        <taxon>Burkholderiaceae</taxon>
        <taxon>Polynucleobacter</taxon>
    </lineage>
</organism>
<reference evidence="1" key="1">
    <citation type="journal article" date="2017" name="Appl. Environ. Microbiol.">
        <title>Microdiversification of a pelagic Polynucleobacter species is mainly driven by acquisition of genomic islands from a partially interspecific gene pool.</title>
        <authorList>
            <person name="Hoetzinger M."/>
            <person name="Hahn M.W."/>
            <person name="Jezberova J."/>
            <person name="Schmidt J."/>
            <person name="Koll U."/>
        </authorList>
    </citation>
    <scope>NUCLEOTIDE SEQUENCE</scope>
    <source>
        <strain evidence="1">MWH-RechtKol4</strain>
    </source>
</reference>
<dbReference type="EMBL" id="CP015017">
    <property type="protein sequence ID" value="APC00506.1"/>
    <property type="molecule type" value="Genomic_DNA"/>
</dbReference>
<name>A0AAC9NH13_9BURK</name>
<accession>A0AAC9NH13</accession>
<dbReference type="AlphaFoldDB" id="A0AAC9NH13"/>
<dbReference type="RefSeq" id="WP_071538735.1">
    <property type="nucleotide sequence ID" value="NZ_CP015016.1"/>
</dbReference>
<evidence type="ECO:0000313" key="1">
    <source>
        <dbReference type="EMBL" id="APC00506.1"/>
    </source>
</evidence>
<proteinExistence type="predicted"/>
<sequence>MLGWLKKHFWSGLPPEVMQARQLIKAIDQGGIPLNPMKVNAIARALGLEVTTTAPMEETIERIRQTLRSK</sequence>
<evidence type="ECO:0000313" key="2">
    <source>
        <dbReference type="Proteomes" id="UP000182060"/>
    </source>
</evidence>
<gene>
    <name evidence="1" type="ORF">AOC25_02145</name>
</gene>
<dbReference type="Proteomes" id="UP000182060">
    <property type="component" value="Chromosome"/>
</dbReference>
<protein>
    <submittedName>
        <fullName evidence="1">Uncharacterized protein</fullName>
    </submittedName>
</protein>